<dbReference type="EMBL" id="BOSM01000010">
    <property type="protein sequence ID" value="GIP60608.1"/>
    <property type="molecule type" value="Genomic_DNA"/>
</dbReference>
<dbReference type="OrthoDB" id="2610621at2"/>
<sequence length="240" mass="28255">MKKIVFLGAPDKSHVLLLLGKLLAAMDYKVLVVDSTLAQTTQGYLPQEELRAPLYEFEGVDVACGFILYSQMERYLYQKASGMDYDVMLLDTDHTEMVKGRELPHYDKRIWCSNFNRLTMQRNVELMQRLCLHEAQNQPVSFYKMMLSVVHLTVTETYLDSAFAQQTIRWEEAVFRFPLDERDVSAELENQHHGRIDVKGLSGTYRRTISEMAQQLFDWDDKTVRKAWKRLRQERAIFRR</sequence>
<proteinExistence type="predicted"/>
<dbReference type="AlphaFoldDB" id="A0A7X2YZ63"/>
<name>A0A7X2YZ63_9BACL</name>
<keyword evidence="4" id="KW-1185">Reference proteome</keyword>
<accession>A0A7X2YZ63</accession>
<evidence type="ECO:0000313" key="2">
    <source>
        <dbReference type="EMBL" id="MUG44508.1"/>
    </source>
</evidence>
<evidence type="ECO:0000313" key="1">
    <source>
        <dbReference type="EMBL" id="GIP60608.1"/>
    </source>
</evidence>
<comment type="caution">
    <text evidence="2">The sequence shown here is derived from an EMBL/GenBank/DDBJ whole genome shotgun (WGS) entry which is preliminary data.</text>
</comment>
<protein>
    <submittedName>
        <fullName evidence="2">Uncharacterized protein</fullName>
    </submittedName>
</protein>
<dbReference type="Proteomes" id="UP000681290">
    <property type="component" value="Unassembled WGS sequence"/>
</dbReference>
<dbReference type="Proteomes" id="UP000447876">
    <property type="component" value="Unassembled WGS sequence"/>
</dbReference>
<dbReference type="RefSeq" id="WP_155609866.1">
    <property type="nucleotide sequence ID" value="NZ_BOSM01000010.1"/>
</dbReference>
<gene>
    <name evidence="2" type="ORF">GNP95_05810</name>
    <name evidence="1" type="ORF">J15TS10_44220</name>
</gene>
<dbReference type="EMBL" id="WNZW01000001">
    <property type="protein sequence ID" value="MUG44508.1"/>
    <property type="molecule type" value="Genomic_DNA"/>
</dbReference>
<reference evidence="2 3" key="1">
    <citation type="submission" date="2019-11" db="EMBL/GenBank/DDBJ databases">
        <title>Draft genome sequences of five Paenibacillus species of dairy origin.</title>
        <authorList>
            <person name="Olajide A.M."/>
            <person name="Chen S."/>
            <person name="Lapointe G."/>
        </authorList>
    </citation>
    <scope>NUCLEOTIDE SEQUENCE [LARGE SCALE GENOMIC DNA]</scope>
    <source>
        <strain evidence="2 3">12CR55</strain>
    </source>
</reference>
<evidence type="ECO:0000313" key="3">
    <source>
        <dbReference type="Proteomes" id="UP000447876"/>
    </source>
</evidence>
<organism evidence="2 3">
    <name type="scientific">Paenibacillus woosongensis</name>
    <dbReference type="NCBI Taxonomy" id="307580"/>
    <lineage>
        <taxon>Bacteria</taxon>
        <taxon>Bacillati</taxon>
        <taxon>Bacillota</taxon>
        <taxon>Bacilli</taxon>
        <taxon>Bacillales</taxon>
        <taxon>Paenibacillaceae</taxon>
        <taxon>Paenibacillus</taxon>
    </lineage>
</organism>
<evidence type="ECO:0000313" key="4">
    <source>
        <dbReference type="Proteomes" id="UP000681290"/>
    </source>
</evidence>
<reference evidence="1 4" key="2">
    <citation type="submission" date="2021-03" db="EMBL/GenBank/DDBJ databases">
        <title>Antimicrobial resistance genes in bacteria isolated from Japanese honey, and their potential for conferring macrolide and lincosamide resistance in the American foulbrood pathogen Paenibacillus larvae.</title>
        <authorList>
            <person name="Okamoto M."/>
            <person name="Kumagai M."/>
            <person name="Kanamori H."/>
            <person name="Takamatsu D."/>
        </authorList>
    </citation>
    <scope>NUCLEOTIDE SEQUENCE [LARGE SCALE GENOMIC DNA]</scope>
    <source>
        <strain evidence="1 4">J15TS10</strain>
    </source>
</reference>